<dbReference type="Pfam" id="PF12069">
    <property type="entry name" value="DUF3549"/>
    <property type="match status" value="1"/>
</dbReference>
<organism evidence="1 2">
    <name type="scientific">Photobacterium sanctipauli</name>
    <dbReference type="NCBI Taxonomy" id="1342794"/>
    <lineage>
        <taxon>Bacteria</taxon>
        <taxon>Pseudomonadati</taxon>
        <taxon>Pseudomonadota</taxon>
        <taxon>Gammaproteobacteria</taxon>
        <taxon>Vibrionales</taxon>
        <taxon>Vibrionaceae</taxon>
        <taxon>Photobacterium</taxon>
    </lineage>
</organism>
<keyword evidence="2" id="KW-1185">Reference proteome</keyword>
<proteinExistence type="predicted"/>
<protein>
    <submittedName>
        <fullName evidence="1">DUF3549 domain-containing protein</fullName>
    </submittedName>
</protein>
<name>A0A2T3NE05_9GAMM</name>
<dbReference type="AlphaFoldDB" id="A0A2T3NE05"/>
<evidence type="ECO:0000313" key="1">
    <source>
        <dbReference type="EMBL" id="PSW12606.1"/>
    </source>
</evidence>
<dbReference type="OrthoDB" id="5597089at2"/>
<accession>A0A2T3NE05</accession>
<sequence>MPMDKFHTLTQLLDNAGCQYKIFDLGRRVAEIDVEQFKAVEDNRQPYPWPLQQHANLSISFWQENNPPWIWFLRLPLDERGLLKQAAVGDFIKYVIEAMGATLNTTPTEEEQEKLAANPYTFKPNDDKMAIFHAQLRQQLSLPASQYYEHAQHFLTGELGWDKWQGVGLQGLADVCARMKQENNATLLRKSVNQLPLTPLYALLGCLEHCDLPENLSSRIAGRISDESAVEQADLFLVGALLRALSGADSTLLNKTLKQVLGQPELCHPEVLVAIAGRCWNGLADTETAGLFLQRLAEAGDQTLFNQLFADLVMLPILRGIMLQVLHSQANPALVEAIAKLQQHARGNNA</sequence>
<dbReference type="RefSeq" id="WP_081879046.1">
    <property type="nucleotide sequence ID" value="NZ_JGVO01000843.1"/>
</dbReference>
<evidence type="ECO:0000313" key="2">
    <source>
        <dbReference type="Proteomes" id="UP000241771"/>
    </source>
</evidence>
<dbReference type="Proteomes" id="UP000241771">
    <property type="component" value="Unassembled WGS sequence"/>
</dbReference>
<comment type="caution">
    <text evidence="1">The sequence shown here is derived from an EMBL/GenBank/DDBJ whole genome shotgun (WGS) entry which is preliminary data.</text>
</comment>
<reference evidence="1 2" key="1">
    <citation type="submission" date="2018-01" db="EMBL/GenBank/DDBJ databases">
        <title>Whole genome sequencing of Histamine producing bacteria.</title>
        <authorList>
            <person name="Butler K."/>
        </authorList>
    </citation>
    <scope>NUCLEOTIDE SEQUENCE [LARGE SCALE GENOMIC DNA]</scope>
    <source>
        <strain evidence="1 2">DSM 100436</strain>
    </source>
</reference>
<dbReference type="InterPro" id="IPR021936">
    <property type="entry name" value="DUF3549"/>
</dbReference>
<gene>
    <name evidence="1" type="ORF">C9I98_23020</name>
</gene>
<dbReference type="EMBL" id="PYMA01000021">
    <property type="protein sequence ID" value="PSW12606.1"/>
    <property type="molecule type" value="Genomic_DNA"/>
</dbReference>